<comment type="caution">
    <text evidence="4">The sequence shown here is derived from an EMBL/GenBank/DDBJ whole genome shotgun (WGS) entry which is preliminary data.</text>
</comment>
<feature type="repeat" description="ANK" evidence="3">
    <location>
        <begin position="355"/>
        <end position="387"/>
    </location>
</feature>
<dbReference type="PANTHER" id="PTHR24198">
    <property type="entry name" value="ANKYRIN REPEAT AND PROTEIN KINASE DOMAIN-CONTAINING PROTEIN"/>
    <property type="match status" value="1"/>
</dbReference>
<evidence type="ECO:0000256" key="1">
    <source>
        <dbReference type="ARBA" id="ARBA00022737"/>
    </source>
</evidence>
<organism evidence="4 5">
    <name type="scientific">Aspergillus keveii</name>
    <dbReference type="NCBI Taxonomy" id="714993"/>
    <lineage>
        <taxon>Eukaryota</taxon>
        <taxon>Fungi</taxon>
        <taxon>Dikarya</taxon>
        <taxon>Ascomycota</taxon>
        <taxon>Pezizomycotina</taxon>
        <taxon>Eurotiomycetes</taxon>
        <taxon>Eurotiomycetidae</taxon>
        <taxon>Eurotiales</taxon>
        <taxon>Aspergillaceae</taxon>
        <taxon>Aspergillus</taxon>
        <taxon>Aspergillus subgen. Nidulantes</taxon>
    </lineage>
</organism>
<evidence type="ECO:0000256" key="3">
    <source>
        <dbReference type="PROSITE-ProRule" id="PRU00023"/>
    </source>
</evidence>
<feature type="repeat" description="ANK" evidence="3">
    <location>
        <begin position="227"/>
        <end position="259"/>
    </location>
</feature>
<dbReference type="InterPro" id="IPR002110">
    <property type="entry name" value="Ankyrin_rpt"/>
</dbReference>
<dbReference type="SUPFAM" id="SSF48403">
    <property type="entry name" value="Ankyrin repeat"/>
    <property type="match status" value="2"/>
</dbReference>
<feature type="repeat" description="ANK" evidence="3">
    <location>
        <begin position="126"/>
        <end position="158"/>
    </location>
</feature>
<name>A0ABR4GL29_9EURO</name>
<dbReference type="SMART" id="SM00248">
    <property type="entry name" value="ANK"/>
    <property type="match status" value="12"/>
</dbReference>
<keyword evidence="1" id="KW-0677">Repeat</keyword>
<feature type="repeat" description="ANK" evidence="3">
    <location>
        <begin position="195"/>
        <end position="227"/>
    </location>
</feature>
<evidence type="ECO:0000313" key="5">
    <source>
        <dbReference type="Proteomes" id="UP001610563"/>
    </source>
</evidence>
<dbReference type="PROSITE" id="PS50297">
    <property type="entry name" value="ANK_REP_REGION"/>
    <property type="match status" value="4"/>
</dbReference>
<dbReference type="EMBL" id="JBFTWV010000006">
    <property type="protein sequence ID" value="KAL2799765.1"/>
    <property type="molecule type" value="Genomic_DNA"/>
</dbReference>
<dbReference type="PROSITE" id="PS50088">
    <property type="entry name" value="ANK_REPEAT"/>
    <property type="match status" value="6"/>
</dbReference>
<protein>
    <submittedName>
        <fullName evidence="4">Ankyrin repeat-containing domain protein</fullName>
    </submittedName>
</protein>
<feature type="repeat" description="ANK" evidence="3">
    <location>
        <begin position="390"/>
        <end position="422"/>
    </location>
</feature>
<sequence length="627" mass="67825">MNALILTCWQFHHTFNSLLYQHAVKNCPNQVATWIGEEGQLDTLREFIKAGGDVTSNPQTTPLFAAATHGQDPMIRALIEMGINLEMKSPKWRRSAALFKAAAAGHLSTVLLLLDAGAAVDGRGSSQETALMAAAGGGHDESVQLLLARGADPAAMNYYDRPVLSYALEGGCGIPVLELLVQATPEYQLDNTDEGGLTPLGFAARRGDIPAAKLLLGAGARLQYGGRDCTPLRVAIEAGEEEMVRFLLDAGADVNNTPEQYAPLPLAVDLGLDRILKLLLERGADPTYILPWGDIPLETAVRKNYYRCAKLLLDAGALASYQTDDLDDMGYPLIVMDEEMALPIVERMATSGDPYHGKALLWAARNGNRKIVELALEQGADIETGSDFDPPITPLMIAAMNKHGEIVRLLLERGANAYFTNINGLTPLAVAAQRGWVDVVLGLVQGRPVDLLDLADNWKRTPLFQATVTGHTTVAAILLAHGSAAVDSGTDASRTPRSVVEEWSRRRQDLDAASWEAVKLMSDMFGAPATATSKIDTAAKPQTEPTLCSPGKMREASHYDRWIFPESASQCLICGIPIPDYGVRYYHVDSEYDACPECRIGSSGTFYKDSVLIEVHGRMEVVTTHSG</sequence>
<evidence type="ECO:0000256" key="2">
    <source>
        <dbReference type="ARBA" id="ARBA00023043"/>
    </source>
</evidence>
<dbReference type="Gene3D" id="1.25.40.20">
    <property type="entry name" value="Ankyrin repeat-containing domain"/>
    <property type="match status" value="3"/>
</dbReference>
<dbReference type="Proteomes" id="UP001610563">
    <property type="component" value="Unassembled WGS sequence"/>
</dbReference>
<gene>
    <name evidence="4" type="ORF">BJX66DRAFT_292584</name>
</gene>
<dbReference type="InterPro" id="IPR036770">
    <property type="entry name" value="Ankyrin_rpt-contain_sf"/>
</dbReference>
<reference evidence="4 5" key="1">
    <citation type="submission" date="2024-07" db="EMBL/GenBank/DDBJ databases">
        <title>Section-level genome sequencing and comparative genomics of Aspergillus sections Usti and Cavernicolus.</title>
        <authorList>
            <consortium name="Lawrence Berkeley National Laboratory"/>
            <person name="Nybo J.L."/>
            <person name="Vesth T.C."/>
            <person name="Theobald S."/>
            <person name="Frisvad J.C."/>
            <person name="Larsen T.O."/>
            <person name="Kjaerboelling I."/>
            <person name="Rothschild-Mancinelli K."/>
            <person name="Lyhne E.K."/>
            <person name="Kogle M.E."/>
            <person name="Barry K."/>
            <person name="Clum A."/>
            <person name="Na H."/>
            <person name="Ledsgaard L."/>
            <person name="Lin J."/>
            <person name="Lipzen A."/>
            <person name="Kuo A."/>
            <person name="Riley R."/>
            <person name="Mondo S."/>
            <person name="Labutti K."/>
            <person name="Haridas S."/>
            <person name="Pangalinan J."/>
            <person name="Salamov A.A."/>
            <person name="Simmons B.A."/>
            <person name="Magnuson J.K."/>
            <person name="Chen J."/>
            <person name="Drula E."/>
            <person name="Henrissat B."/>
            <person name="Wiebenga A."/>
            <person name="Lubbers R.J."/>
            <person name="Gomes A.C."/>
            <person name="Makela M.R."/>
            <person name="Stajich J."/>
            <person name="Grigoriev I.V."/>
            <person name="Mortensen U.H."/>
            <person name="De Vries R.P."/>
            <person name="Baker S.E."/>
            <person name="Andersen M.R."/>
        </authorList>
    </citation>
    <scope>NUCLEOTIDE SEQUENCE [LARGE SCALE GENOMIC DNA]</scope>
    <source>
        <strain evidence="4 5">CBS 209.92</strain>
    </source>
</reference>
<dbReference type="PANTHER" id="PTHR24198:SF165">
    <property type="entry name" value="ANKYRIN REPEAT-CONTAINING PROTEIN-RELATED"/>
    <property type="match status" value="1"/>
</dbReference>
<evidence type="ECO:0000313" key="4">
    <source>
        <dbReference type="EMBL" id="KAL2799765.1"/>
    </source>
</evidence>
<feature type="repeat" description="ANK" evidence="3">
    <location>
        <begin position="58"/>
        <end position="90"/>
    </location>
</feature>
<accession>A0ABR4GL29</accession>
<proteinExistence type="predicted"/>
<keyword evidence="2 3" id="KW-0040">ANK repeat</keyword>
<keyword evidence="5" id="KW-1185">Reference proteome</keyword>
<dbReference type="Pfam" id="PF12796">
    <property type="entry name" value="Ank_2"/>
    <property type="match status" value="3"/>
</dbReference>